<name>A0A6P8ZM88_THRPL</name>
<dbReference type="InterPro" id="IPR025733">
    <property type="entry name" value="PAPs_C"/>
</dbReference>
<dbReference type="SUPFAM" id="SSF56300">
    <property type="entry name" value="Metallo-dependent phosphatases"/>
    <property type="match status" value="1"/>
</dbReference>
<dbReference type="EC" id="3.1.3.2" evidence="3"/>
<dbReference type="InterPro" id="IPR008963">
    <property type="entry name" value="Purple_acid_Pase-like_N"/>
</dbReference>
<dbReference type="Proteomes" id="UP000515158">
    <property type="component" value="Unplaced"/>
</dbReference>
<feature type="domain" description="Calcineurin-like phosphoesterase" evidence="4">
    <location>
        <begin position="138"/>
        <end position="342"/>
    </location>
</feature>
<dbReference type="KEGG" id="tpal:117644673"/>
<dbReference type="InterPro" id="IPR029052">
    <property type="entry name" value="Metallo-depent_PP-like"/>
</dbReference>
<dbReference type="Pfam" id="PF14008">
    <property type="entry name" value="Metallophos_C"/>
    <property type="match status" value="1"/>
</dbReference>
<dbReference type="InterPro" id="IPR041792">
    <property type="entry name" value="MPP_PAP"/>
</dbReference>
<evidence type="ECO:0000256" key="1">
    <source>
        <dbReference type="ARBA" id="ARBA00022729"/>
    </source>
</evidence>
<dbReference type="Pfam" id="PF16656">
    <property type="entry name" value="Pur_ac_phosph_N"/>
    <property type="match status" value="1"/>
</dbReference>
<feature type="domain" description="Purple acid phosphatase C-terminal" evidence="5">
    <location>
        <begin position="367"/>
        <end position="427"/>
    </location>
</feature>
<dbReference type="InterPro" id="IPR015914">
    <property type="entry name" value="PAPs_N"/>
</dbReference>
<dbReference type="AlphaFoldDB" id="A0A6P8ZM88"/>
<dbReference type="GeneID" id="117644673"/>
<evidence type="ECO:0000259" key="4">
    <source>
        <dbReference type="Pfam" id="PF00149"/>
    </source>
</evidence>
<keyword evidence="1 3" id="KW-0732">Signal</keyword>
<dbReference type="RefSeq" id="XP_034240179.1">
    <property type="nucleotide sequence ID" value="XM_034384288.1"/>
</dbReference>
<dbReference type="InterPro" id="IPR004843">
    <property type="entry name" value="Calcineurin-like_PHP"/>
</dbReference>
<dbReference type="SUPFAM" id="SSF49363">
    <property type="entry name" value="Purple acid phosphatase, N-terminal domain"/>
    <property type="match status" value="1"/>
</dbReference>
<accession>A0A6P8ZM88</accession>
<dbReference type="Gene3D" id="3.60.21.10">
    <property type="match status" value="1"/>
</dbReference>
<dbReference type="PANTHER" id="PTHR45867:SF3">
    <property type="entry name" value="ACID PHOSPHATASE TYPE 7"/>
    <property type="match status" value="1"/>
</dbReference>
<dbReference type="GO" id="GO:0046872">
    <property type="term" value="F:metal ion binding"/>
    <property type="evidence" value="ECO:0007669"/>
    <property type="project" value="InterPro"/>
</dbReference>
<gene>
    <name evidence="8" type="primary">LOC117644673</name>
</gene>
<organism evidence="8">
    <name type="scientific">Thrips palmi</name>
    <name type="common">Melon thrips</name>
    <dbReference type="NCBI Taxonomy" id="161013"/>
    <lineage>
        <taxon>Eukaryota</taxon>
        <taxon>Metazoa</taxon>
        <taxon>Ecdysozoa</taxon>
        <taxon>Arthropoda</taxon>
        <taxon>Hexapoda</taxon>
        <taxon>Insecta</taxon>
        <taxon>Pterygota</taxon>
        <taxon>Neoptera</taxon>
        <taxon>Paraneoptera</taxon>
        <taxon>Thysanoptera</taxon>
        <taxon>Terebrantia</taxon>
        <taxon>Thripoidea</taxon>
        <taxon>Thripidae</taxon>
        <taxon>Thrips</taxon>
    </lineage>
</organism>
<feature type="domain" description="Purple acid phosphatase N-terminal" evidence="6">
    <location>
        <begin position="30"/>
        <end position="126"/>
    </location>
</feature>
<dbReference type="Gene3D" id="2.60.40.380">
    <property type="entry name" value="Purple acid phosphatase-like, N-terminal"/>
    <property type="match status" value="1"/>
</dbReference>
<evidence type="ECO:0000256" key="3">
    <source>
        <dbReference type="RuleBase" id="RU361203"/>
    </source>
</evidence>
<comment type="similarity">
    <text evidence="3">Belongs to the metallophosphoesterase superfamily. Purple acid phosphatase family.</text>
</comment>
<sequence length="463" mass="53242">MVPNKGQVLFVGVSMLSLLSSSFATVRYQPEQVHLSYGEKERSIVVTWSTGNKTDSIVKYGGGDQLLQSKSGSCTLFVDGGHKQASQYIHRVTIYYEDPDSLQPETKYYYHVGSDLGWSPVFWFVTPPMNLTGWAPSIAIYGDMGNVNAQSLPRLQSETQAGLYDAIIHVGDFAYNMDDSDGEVGDEFMRQIESIAAYVPYMTTVGNHESAYNFSHYRARFSMPGPYENMMFSFNMGPIHFISFSTEYYYYLRYGFKMLVKQYEWLENDLKEASHPANRTVRPWIITMGHRPMYCSNKDNDDCTLVKNRLRYGLTPLRLFALEDLFYKYGVDLEVWAHEHSYERFWPLYNYKVYNGSFDKPYTNPKAPVHIVVGSAGCQERVDSFNALPPWSAFRSSDYGYSRIKVHNATHLNLQQVSDDLDGEVIDDWWLIKEMPRIKFPLAEQMTTEENQIIEPSNVLKGL</sequence>
<dbReference type="OrthoDB" id="45007at2759"/>
<evidence type="ECO:0000256" key="2">
    <source>
        <dbReference type="ARBA" id="ARBA00023180"/>
    </source>
</evidence>
<feature type="signal peptide" evidence="3">
    <location>
        <begin position="1"/>
        <end position="24"/>
    </location>
</feature>
<keyword evidence="3" id="KW-0378">Hydrolase</keyword>
<feature type="chain" id="PRO_5028505133" description="Purple acid phosphatase" evidence="3">
    <location>
        <begin position="25"/>
        <end position="463"/>
    </location>
</feature>
<evidence type="ECO:0000259" key="5">
    <source>
        <dbReference type="Pfam" id="PF14008"/>
    </source>
</evidence>
<reference evidence="8" key="1">
    <citation type="submission" date="2025-08" db="UniProtKB">
        <authorList>
            <consortium name="RefSeq"/>
        </authorList>
    </citation>
    <scope>IDENTIFICATION</scope>
    <source>
        <tissue evidence="8">Total insect</tissue>
    </source>
</reference>
<dbReference type="InParanoid" id="A0A6P8ZM88"/>
<protein>
    <recommendedName>
        <fullName evidence="3">Purple acid phosphatase</fullName>
        <ecNumber evidence="3">3.1.3.2</ecNumber>
    </recommendedName>
</protein>
<dbReference type="CDD" id="cd00839">
    <property type="entry name" value="MPP_PAPs"/>
    <property type="match status" value="1"/>
</dbReference>
<keyword evidence="2" id="KW-0325">Glycoprotein</keyword>
<proteinExistence type="inferred from homology"/>
<keyword evidence="7" id="KW-1185">Reference proteome</keyword>
<evidence type="ECO:0000313" key="7">
    <source>
        <dbReference type="Proteomes" id="UP000515158"/>
    </source>
</evidence>
<evidence type="ECO:0000259" key="6">
    <source>
        <dbReference type="Pfam" id="PF16656"/>
    </source>
</evidence>
<dbReference type="Pfam" id="PF00149">
    <property type="entry name" value="Metallophos"/>
    <property type="match status" value="1"/>
</dbReference>
<evidence type="ECO:0000313" key="8">
    <source>
        <dbReference type="RefSeq" id="XP_034240179.1"/>
    </source>
</evidence>
<dbReference type="PANTHER" id="PTHR45867">
    <property type="entry name" value="PURPLE ACID PHOSPHATASE"/>
    <property type="match status" value="1"/>
</dbReference>
<dbReference type="GO" id="GO:0003993">
    <property type="term" value="F:acid phosphatase activity"/>
    <property type="evidence" value="ECO:0007669"/>
    <property type="project" value="UniProtKB-EC"/>
</dbReference>
<comment type="catalytic activity">
    <reaction evidence="3">
        <text>a phosphate monoester + H2O = an alcohol + phosphate</text>
        <dbReference type="Rhea" id="RHEA:15017"/>
        <dbReference type="ChEBI" id="CHEBI:15377"/>
        <dbReference type="ChEBI" id="CHEBI:30879"/>
        <dbReference type="ChEBI" id="CHEBI:43474"/>
        <dbReference type="ChEBI" id="CHEBI:67140"/>
        <dbReference type="EC" id="3.1.3.2"/>
    </reaction>
</comment>